<dbReference type="SUPFAM" id="SSF51391">
    <property type="entry name" value="Thiamin phosphate synthase"/>
    <property type="match status" value="1"/>
</dbReference>
<dbReference type="Gene3D" id="3.40.1190.20">
    <property type="match status" value="1"/>
</dbReference>
<comment type="similarity">
    <text evidence="17">In the N-terminal section; belongs to the thiamine-phosphate synthase family.</text>
</comment>
<evidence type="ECO:0000259" key="18">
    <source>
        <dbReference type="Pfam" id="PF02581"/>
    </source>
</evidence>
<proteinExistence type="inferred from homology"/>
<comment type="caution">
    <text evidence="19">The sequence shown here is derived from an EMBL/GenBank/DDBJ whole genome shotgun (WGS) entry which is preliminary data.</text>
</comment>
<dbReference type="AlphaFoldDB" id="A0A9W6T3X7"/>
<comment type="pathway">
    <text evidence="5">Cofactor biosynthesis; thiamine diphosphate biosynthesis; thiamine phosphate from 4-amino-2-methyl-5-diphosphomethylpyrimidine and 4-methyl-5-(2-phosphoethyl)-thiazole: step 1/1.</text>
</comment>
<keyword evidence="6" id="KW-0808">Transferase</keyword>
<evidence type="ECO:0000256" key="10">
    <source>
        <dbReference type="ARBA" id="ARBA00022840"/>
    </source>
</evidence>
<dbReference type="PRINTS" id="PR01099">
    <property type="entry name" value="HYETHTZKNASE"/>
</dbReference>
<keyword evidence="12" id="KW-0784">Thiamine biosynthesis</keyword>
<evidence type="ECO:0000256" key="12">
    <source>
        <dbReference type="ARBA" id="ARBA00022977"/>
    </source>
</evidence>
<evidence type="ECO:0000256" key="2">
    <source>
        <dbReference type="ARBA" id="ARBA00001946"/>
    </source>
</evidence>
<comment type="pathway">
    <text evidence="4">Cofactor biosynthesis; thiamine diphosphate biosynthesis; 4-methyl-5-(2-phosphoethyl)-thiazole from 5-(2-hydroxyethyl)-4-methylthiazole: step 1/1.</text>
</comment>
<comment type="catalytic activity">
    <reaction evidence="13">
        <text>4-methyl-5-(2-phosphooxyethyl)-thiazole + 4-amino-2-methyl-5-(diphosphooxymethyl)pyrimidine + H(+) = thiamine phosphate + diphosphate</text>
        <dbReference type="Rhea" id="RHEA:22328"/>
        <dbReference type="ChEBI" id="CHEBI:15378"/>
        <dbReference type="ChEBI" id="CHEBI:33019"/>
        <dbReference type="ChEBI" id="CHEBI:37575"/>
        <dbReference type="ChEBI" id="CHEBI:57841"/>
        <dbReference type="ChEBI" id="CHEBI:58296"/>
        <dbReference type="EC" id="2.5.1.3"/>
    </reaction>
</comment>
<dbReference type="FunFam" id="3.20.20.70:FF:000104">
    <property type="entry name" value="Thiamine biosynthetic bifunctional enzyme"/>
    <property type="match status" value="1"/>
</dbReference>
<evidence type="ECO:0000256" key="1">
    <source>
        <dbReference type="ARBA" id="ARBA00001771"/>
    </source>
</evidence>
<evidence type="ECO:0000256" key="3">
    <source>
        <dbReference type="ARBA" id="ARBA00003814"/>
    </source>
</evidence>
<keyword evidence="9" id="KW-0418">Kinase</keyword>
<dbReference type="GO" id="GO:0004789">
    <property type="term" value="F:thiamine-phosphate diphosphorylase activity"/>
    <property type="evidence" value="ECO:0007669"/>
    <property type="project" value="UniProtKB-EC"/>
</dbReference>
<keyword evidence="7" id="KW-0479">Metal-binding</keyword>
<evidence type="ECO:0000256" key="13">
    <source>
        <dbReference type="ARBA" id="ARBA00047334"/>
    </source>
</evidence>
<comment type="catalytic activity">
    <reaction evidence="15">
        <text>2-[(2R,5Z)-2-carboxy-4-methylthiazol-5(2H)-ylidene]ethyl phosphate + 4-amino-2-methyl-5-(diphosphooxymethyl)pyrimidine + 2 H(+) = thiamine phosphate + CO2 + diphosphate</text>
        <dbReference type="Rhea" id="RHEA:47844"/>
        <dbReference type="ChEBI" id="CHEBI:15378"/>
        <dbReference type="ChEBI" id="CHEBI:16526"/>
        <dbReference type="ChEBI" id="CHEBI:33019"/>
        <dbReference type="ChEBI" id="CHEBI:37575"/>
        <dbReference type="ChEBI" id="CHEBI:57841"/>
        <dbReference type="ChEBI" id="CHEBI:62899"/>
        <dbReference type="EC" id="2.5.1.3"/>
    </reaction>
</comment>
<dbReference type="Gene3D" id="3.20.20.70">
    <property type="entry name" value="Aldolase class I"/>
    <property type="match status" value="1"/>
</dbReference>
<organism evidence="19 20">
    <name type="scientific">Candida boidinii</name>
    <name type="common">Yeast</name>
    <dbReference type="NCBI Taxonomy" id="5477"/>
    <lineage>
        <taxon>Eukaryota</taxon>
        <taxon>Fungi</taxon>
        <taxon>Dikarya</taxon>
        <taxon>Ascomycota</taxon>
        <taxon>Saccharomycotina</taxon>
        <taxon>Pichiomycetes</taxon>
        <taxon>Pichiales</taxon>
        <taxon>Pichiaceae</taxon>
        <taxon>Ogataea</taxon>
        <taxon>Ogataea/Candida clade</taxon>
    </lineage>
</organism>
<keyword evidence="10" id="KW-0067">ATP-binding</keyword>
<dbReference type="EMBL" id="BSXN01002626">
    <property type="protein sequence ID" value="GME77154.1"/>
    <property type="molecule type" value="Genomic_DNA"/>
</dbReference>
<evidence type="ECO:0000256" key="9">
    <source>
        <dbReference type="ARBA" id="ARBA00022777"/>
    </source>
</evidence>
<dbReference type="InterPro" id="IPR000417">
    <property type="entry name" value="Hyethyz_kinase"/>
</dbReference>
<dbReference type="HAMAP" id="MF_00097">
    <property type="entry name" value="TMP_synthase"/>
    <property type="match status" value="1"/>
</dbReference>
<comment type="cofactor">
    <cofactor evidence="2">
        <name>Mg(2+)</name>
        <dbReference type="ChEBI" id="CHEBI:18420"/>
    </cofactor>
</comment>
<dbReference type="InterPro" id="IPR013785">
    <property type="entry name" value="Aldolase_TIM"/>
</dbReference>
<dbReference type="InterPro" id="IPR036206">
    <property type="entry name" value="ThiamineP_synth_sf"/>
</dbReference>
<evidence type="ECO:0000256" key="16">
    <source>
        <dbReference type="ARBA" id="ARBA00061146"/>
    </source>
</evidence>
<protein>
    <submittedName>
        <fullName evidence="19">Unnamed protein product</fullName>
    </submittedName>
</protein>
<evidence type="ECO:0000256" key="5">
    <source>
        <dbReference type="ARBA" id="ARBA00005165"/>
    </source>
</evidence>
<comment type="function">
    <text evidence="3">Condenses 4-methyl-5-(beta-hydroxyethyl)thiazole monophosphate (THZ-P) and 2-methyl-4-amino-5-hydroxymethyl pyrimidine pyrophosphate (HMP-PP) to form thiamine monophosphate (TMP).</text>
</comment>
<accession>A0A9W6T3X7</accession>
<keyword evidence="11" id="KW-0460">Magnesium</keyword>
<keyword evidence="8" id="KW-0547">Nucleotide-binding</keyword>
<evidence type="ECO:0000313" key="20">
    <source>
        <dbReference type="Proteomes" id="UP001165120"/>
    </source>
</evidence>
<dbReference type="InterPro" id="IPR034291">
    <property type="entry name" value="TMP_synthase"/>
</dbReference>
<dbReference type="PANTHER" id="PTHR20857">
    <property type="entry name" value="THIAMINE-PHOSPHATE PYROPHOSPHORYLASE"/>
    <property type="match status" value="1"/>
</dbReference>
<dbReference type="InterPro" id="IPR022998">
    <property type="entry name" value="ThiamineP_synth_TenI"/>
</dbReference>
<dbReference type="GO" id="GO:0005524">
    <property type="term" value="F:ATP binding"/>
    <property type="evidence" value="ECO:0007669"/>
    <property type="project" value="UniProtKB-KW"/>
</dbReference>
<dbReference type="GO" id="GO:0009228">
    <property type="term" value="P:thiamine biosynthetic process"/>
    <property type="evidence" value="ECO:0007669"/>
    <property type="project" value="UniProtKB-KW"/>
</dbReference>
<evidence type="ECO:0000256" key="14">
    <source>
        <dbReference type="ARBA" id="ARBA00047851"/>
    </source>
</evidence>
<dbReference type="CDD" id="cd00564">
    <property type="entry name" value="TMP_TenI"/>
    <property type="match status" value="1"/>
</dbReference>
<evidence type="ECO:0000256" key="11">
    <source>
        <dbReference type="ARBA" id="ARBA00022842"/>
    </source>
</evidence>
<evidence type="ECO:0000313" key="19">
    <source>
        <dbReference type="EMBL" id="GME77154.1"/>
    </source>
</evidence>
<dbReference type="PANTHER" id="PTHR20857:SF23">
    <property type="entry name" value="THIAMINE BIOSYNTHETIC BIFUNCTIONAL ENZYME"/>
    <property type="match status" value="1"/>
</dbReference>
<dbReference type="NCBIfam" id="TIGR00693">
    <property type="entry name" value="thiE"/>
    <property type="match status" value="1"/>
</dbReference>
<evidence type="ECO:0000256" key="6">
    <source>
        <dbReference type="ARBA" id="ARBA00022679"/>
    </source>
</evidence>
<evidence type="ECO:0000256" key="15">
    <source>
        <dbReference type="ARBA" id="ARBA00047883"/>
    </source>
</evidence>
<dbReference type="GO" id="GO:0000287">
    <property type="term" value="F:magnesium ion binding"/>
    <property type="evidence" value="ECO:0007669"/>
    <property type="project" value="InterPro"/>
</dbReference>
<dbReference type="GO" id="GO:0005737">
    <property type="term" value="C:cytoplasm"/>
    <property type="evidence" value="ECO:0007669"/>
    <property type="project" value="TreeGrafter"/>
</dbReference>
<dbReference type="SUPFAM" id="SSF53613">
    <property type="entry name" value="Ribokinase-like"/>
    <property type="match status" value="1"/>
</dbReference>
<sequence length="389" mass="42571">MGNKNFDLSIYLVTNAEMVPEGIDFVEQVKRAVESGVTIVQLREKDIDTREFIRRAEAIHAITKKAGVPLIINDRVDVALAIDAEGVHVGQDDMPVPLVRQLIGDDKIIGVSTGYVEEVEQAIKDGADYIGIGILFDTKTKVTTKLPMGPIGVHNLLEKLKEHDSQIKTCVIGGVNHSNIQRVRFVSSIEGYSIDGAAIVSCIMAKEDAKSATVDLKKLWDTKLPVLKSIQVTNDLTTEINQLKFIESVNELNVKVPLIHHITNSVVKNFQANVTLAIGSSPIMSENIEEFEEFSKIGCDSSLVLNTGTTVTNDEVSIYLSAIKNYNCHGKPIVYDPVGGGATLYRKKLIKRLLIGGYMSVIKGNFGEICALAGGCYYDKISYSDNRQG</sequence>
<feature type="domain" description="Thiamine phosphate synthase/TenI" evidence="18">
    <location>
        <begin position="10"/>
        <end position="203"/>
    </location>
</feature>
<keyword evidence="20" id="KW-1185">Reference proteome</keyword>
<dbReference type="Proteomes" id="UP001165120">
    <property type="component" value="Unassembled WGS sequence"/>
</dbReference>
<dbReference type="Pfam" id="PF02110">
    <property type="entry name" value="HK"/>
    <property type="match status" value="1"/>
</dbReference>
<comment type="similarity">
    <text evidence="16">In the C-terminal section; belongs to the Thz kinase family.</text>
</comment>
<dbReference type="InterPro" id="IPR029056">
    <property type="entry name" value="Ribokinase-like"/>
</dbReference>
<dbReference type="Pfam" id="PF02581">
    <property type="entry name" value="TMP-TENI"/>
    <property type="match status" value="1"/>
</dbReference>
<dbReference type="GO" id="GO:0004417">
    <property type="term" value="F:hydroxyethylthiazole kinase activity"/>
    <property type="evidence" value="ECO:0007669"/>
    <property type="project" value="UniProtKB-EC"/>
</dbReference>
<evidence type="ECO:0000256" key="8">
    <source>
        <dbReference type="ARBA" id="ARBA00022741"/>
    </source>
</evidence>
<evidence type="ECO:0000256" key="17">
    <source>
        <dbReference type="ARBA" id="ARBA00061283"/>
    </source>
</evidence>
<name>A0A9W6T3X7_CANBO</name>
<reference evidence="19" key="1">
    <citation type="submission" date="2023-04" db="EMBL/GenBank/DDBJ databases">
        <title>Candida boidinii NBRC 10035.</title>
        <authorList>
            <person name="Ichikawa N."/>
            <person name="Sato H."/>
            <person name="Tonouchi N."/>
        </authorList>
    </citation>
    <scope>NUCLEOTIDE SEQUENCE</scope>
    <source>
        <strain evidence="19">NBRC 10035</strain>
    </source>
</reference>
<evidence type="ECO:0000256" key="4">
    <source>
        <dbReference type="ARBA" id="ARBA00004868"/>
    </source>
</evidence>
<gene>
    <name evidence="19" type="ORF">Cboi02_000544400</name>
</gene>
<comment type="catalytic activity">
    <reaction evidence="1">
        <text>5-(2-hydroxyethyl)-4-methylthiazole + ATP = 4-methyl-5-(2-phosphooxyethyl)-thiazole + ADP + H(+)</text>
        <dbReference type="Rhea" id="RHEA:24212"/>
        <dbReference type="ChEBI" id="CHEBI:15378"/>
        <dbReference type="ChEBI" id="CHEBI:17957"/>
        <dbReference type="ChEBI" id="CHEBI:30616"/>
        <dbReference type="ChEBI" id="CHEBI:58296"/>
        <dbReference type="ChEBI" id="CHEBI:456216"/>
        <dbReference type="EC" id="2.7.1.50"/>
    </reaction>
</comment>
<comment type="catalytic activity">
    <reaction evidence="14">
        <text>2-(2-carboxy-4-methylthiazol-5-yl)ethyl phosphate + 4-amino-2-methyl-5-(diphosphooxymethyl)pyrimidine + 2 H(+) = thiamine phosphate + CO2 + diphosphate</text>
        <dbReference type="Rhea" id="RHEA:47848"/>
        <dbReference type="ChEBI" id="CHEBI:15378"/>
        <dbReference type="ChEBI" id="CHEBI:16526"/>
        <dbReference type="ChEBI" id="CHEBI:33019"/>
        <dbReference type="ChEBI" id="CHEBI:37575"/>
        <dbReference type="ChEBI" id="CHEBI:57841"/>
        <dbReference type="ChEBI" id="CHEBI:62890"/>
        <dbReference type="EC" id="2.5.1.3"/>
    </reaction>
</comment>
<evidence type="ECO:0000256" key="7">
    <source>
        <dbReference type="ARBA" id="ARBA00022723"/>
    </source>
</evidence>